<name>A0A916TFE8_9ACTN</name>
<organism evidence="3 4">
    <name type="scientific">Gordonia jinhuaensis</name>
    <dbReference type="NCBI Taxonomy" id="1517702"/>
    <lineage>
        <taxon>Bacteria</taxon>
        <taxon>Bacillati</taxon>
        <taxon>Actinomycetota</taxon>
        <taxon>Actinomycetes</taxon>
        <taxon>Mycobacteriales</taxon>
        <taxon>Gordoniaceae</taxon>
        <taxon>Gordonia</taxon>
    </lineage>
</organism>
<dbReference type="Gene3D" id="3.40.630.190">
    <property type="entry name" value="LCP protein"/>
    <property type="match status" value="1"/>
</dbReference>
<dbReference type="InterPro" id="IPR004474">
    <property type="entry name" value="LytR_CpsA_psr"/>
</dbReference>
<evidence type="ECO:0000313" key="3">
    <source>
        <dbReference type="EMBL" id="GGB43218.1"/>
    </source>
</evidence>
<dbReference type="NCBIfam" id="TIGR00350">
    <property type="entry name" value="lytR_cpsA_psr"/>
    <property type="match status" value="1"/>
</dbReference>
<feature type="domain" description="Cell envelope-related transcriptional attenuator" evidence="2">
    <location>
        <begin position="75"/>
        <end position="217"/>
    </location>
</feature>
<keyword evidence="4" id="KW-1185">Reference proteome</keyword>
<accession>A0A916TFE8</accession>
<evidence type="ECO:0000313" key="4">
    <source>
        <dbReference type="Proteomes" id="UP000621454"/>
    </source>
</evidence>
<dbReference type="Pfam" id="PF03816">
    <property type="entry name" value="LytR_cpsA_psr"/>
    <property type="match status" value="1"/>
</dbReference>
<dbReference type="EMBL" id="BMGC01000034">
    <property type="protein sequence ID" value="GGB43218.1"/>
    <property type="molecule type" value="Genomic_DNA"/>
</dbReference>
<dbReference type="PANTHER" id="PTHR33392">
    <property type="entry name" value="POLYISOPRENYL-TEICHOIC ACID--PEPTIDOGLYCAN TEICHOIC ACID TRANSFERASE TAGU"/>
    <property type="match status" value="1"/>
</dbReference>
<dbReference type="Proteomes" id="UP000621454">
    <property type="component" value="Unassembled WGS sequence"/>
</dbReference>
<evidence type="ECO:0000256" key="1">
    <source>
        <dbReference type="ARBA" id="ARBA00006068"/>
    </source>
</evidence>
<reference evidence="3" key="2">
    <citation type="submission" date="2020-09" db="EMBL/GenBank/DDBJ databases">
        <authorList>
            <person name="Sun Q."/>
            <person name="Zhou Y."/>
        </authorList>
    </citation>
    <scope>NUCLEOTIDE SEQUENCE</scope>
    <source>
        <strain evidence="3">CGMCC 1.12827</strain>
    </source>
</reference>
<dbReference type="AlphaFoldDB" id="A0A916TFE8"/>
<comment type="similarity">
    <text evidence="1">Belongs to the LytR/CpsA/Psr (LCP) family.</text>
</comment>
<evidence type="ECO:0000259" key="2">
    <source>
        <dbReference type="Pfam" id="PF03816"/>
    </source>
</evidence>
<dbReference type="InterPro" id="IPR050922">
    <property type="entry name" value="LytR/CpsA/Psr_CW_biosynth"/>
</dbReference>
<gene>
    <name evidence="3" type="ORF">GCM10011489_33400</name>
</gene>
<comment type="caution">
    <text evidence="3">The sequence shown here is derived from an EMBL/GenBank/DDBJ whole genome shotgun (WGS) entry which is preliminary data.</text>
</comment>
<dbReference type="PANTHER" id="PTHR33392:SF6">
    <property type="entry name" value="POLYISOPRENYL-TEICHOIC ACID--PEPTIDOGLYCAN TEICHOIC ACID TRANSFERASE TAGU"/>
    <property type="match status" value="1"/>
</dbReference>
<sequence>MLLVVVLVVIVGSAGLLFYFDSKLHRVNALSAYPGRVGDTPGTNWLLVGSDSRSGLSAEQKKDLSTGDVEGVEGRTDTIMLVHIPRSGKAMLVSIPRDLYVPIPRQGQHKINAAFSLGGASLLVQTVESATRVHIDHYAEIGFGGFDSLVDAVGGVTMCLDQPLHDPKAGLDLPAGCQTLNGRQALGLVRTRAFPNADLERVVNQRKFLSALVSKAMSPSTILNPFKFWPFVSGAVSSLTVDNGDHIWHLGYLGWKLHSDPITTTTPTGGPIQTDDGDSLAFGDNTTRFFDYIARDQTVPSDLLSTGGGAVN</sequence>
<proteinExistence type="inferred from homology"/>
<protein>
    <recommendedName>
        <fullName evidence="2">Cell envelope-related transcriptional attenuator domain-containing protein</fullName>
    </recommendedName>
</protein>
<reference evidence="3" key="1">
    <citation type="journal article" date="2014" name="Int. J. Syst. Evol. Microbiol.">
        <title>Complete genome sequence of Corynebacterium casei LMG S-19264T (=DSM 44701T), isolated from a smear-ripened cheese.</title>
        <authorList>
            <consortium name="US DOE Joint Genome Institute (JGI-PGF)"/>
            <person name="Walter F."/>
            <person name="Albersmeier A."/>
            <person name="Kalinowski J."/>
            <person name="Ruckert C."/>
        </authorList>
    </citation>
    <scope>NUCLEOTIDE SEQUENCE</scope>
    <source>
        <strain evidence="3">CGMCC 1.12827</strain>
    </source>
</reference>